<evidence type="ECO:0000313" key="4">
    <source>
        <dbReference type="Proteomes" id="UP000070133"/>
    </source>
</evidence>
<evidence type="ECO:0000313" key="3">
    <source>
        <dbReference type="EMBL" id="KXT02236.1"/>
    </source>
</evidence>
<name>A0A139HIJ1_9PEZI</name>
<sequence>MPPPAHLDPYFRSHPDQFVAKVDMDSFSSLMELFANAFWQALKLFLSWSLVMSASASLSWWLWRVLVIKCGPVWRGLRRMTSDELDYWLSAITVYFTIVASLYVWFAGKSPGLGYTEISWIVATIVAAVEYGLLAVLVLDHWRWRNMSFEETWRDRRAILRGDENTLENQVHKYYASLGKELDVKARLTMAIERGEEMLRHIDPDGQQETLKKTLARLESSRDMPEPHDWNQRDRAQRISWHIDDLDLDKLELDEDYYDEDEDDVLTESDAPATPRDASAIHTFPTPESKEEAKDSPVSLAEHDDGAPLSRQRANKPPKRKKLSIIQEDE</sequence>
<feature type="transmembrane region" description="Helical" evidence="2">
    <location>
        <begin position="45"/>
        <end position="66"/>
    </location>
</feature>
<proteinExistence type="predicted"/>
<feature type="compositionally biased region" description="Basic residues" evidence="1">
    <location>
        <begin position="313"/>
        <end position="323"/>
    </location>
</feature>
<organism evidence="3 4">
    <name type="scientific">Pseudocercospora eumusae</name>
    <dbReference type="NCBI Taxonomy" id="321146"/>
    <lineage>
        <taxon>Eukaryota</taxon>
        <taxon>Fungi</taxon>
        <taxon>Dikarya</taxon>
        <taxon>Ascomycota</taxon>
        <taxon>Pezizomycotina</taxon>
        <taxon>Dothideomycetes</taxon>
        <taxon>Dothideomycetidae</taxon>
        <taxon>Mycosphaerellales</taxon>
        <taxon>Mycosphaerellaceae</taxon>
        <taxon>Pseudocercospora</taxon>
    </lineage>
</organism>
<dbReference type="EMBL" id="LFZN01000044">
    <property type="protein sequence ID" value="KXT02236.1"/>
    <property type="molecule type" value="Genomic_DNA"/>
</dbReference>
<feature type="transmembrane region" description="Helical" evidence="2">
    <location>
        <begin position="118"/>
        <end position="139"/>
    </location>
</feature>
<feature type="compositionally biased region" description="Basic and acidic residues" evidence="1">
    <location>
        <begin position="288"/>
        <end position="306"/>
    </location>
</feature>
<protein>
    <submittedName>
        <fullName evidence="3">Uncharacterized protein</fullName>
    </submittedName>
</protein>
<keyword evidence="4" id="KW-1185">Reference proteome</keyword>
<evidence type="ECO:0000256" key="1">
    <source>
        <dbReference type="SAM" id="MobiDB-lite"/>
    </source>
</evidence>
<reference evidence="3 4" key="1">
    <citation type="submission" date="2015-07" db="EMBL/GenBank/DDBJ databases">
        <title>Comparative genomics of the Sigatoka disease complex on banana suggests a link between parallel evolutionary changes in Pseudocercospora fijiensis and Pseudocercospora eumusae and increased virulence on the banana host.</title>
        <authorList>
            <person name="Chang T.-C."/>
            <person name="Salvucci A."/>
            <person name="Crous P.W."/>
            <person name="Stergiopoulos I."/>
        </authorList>
    </citation>
    <scope>NUCLEOTIDE SEQUENCE [LARGE SCALE GENOMIC DNA]</scope>
    <source>
        <strain evidence="3 4">CBS 114824</strain>
    </source>
</reference>
<keyword evidence="2" id="KW-1133">Transmembrane helix</keyword>
<comment type="caution">
    <text evidence="3">The sequence shown here is derived from an EMBL/GenBank/DDBJ whole genome shotgun (WGS) entry which is preliminary data.</text>
</comment>
<gene>
    <name evidence="3" type="ORF">AC578_5103</name>
</gene>
<keyword evidence="2" id="KW-0812">Transmembrane</keyword>
<dbReference type="Proteomes" id="UP000070133">
    <property type="component" value="Unassembled WGS sequence"/>
</dbReference>
<feature type="transmembrane region" description="Helical" evidence="2">
    <location>
        <begin position="87"/>
        <end position="106"/>
    </location>
</feature>
<feature type="region of interest" description="Disordered" evidence="1">
    <location>
        <begin position="260"/>
        <end position="330"/>
    </location>
</feature>
<dbReference type="AlphaFoldDB" id="A0A139HIJ1"/>
<accession>A0A139HIJ1</accession>
<keyword evidence="2" id="KW-0472">Membrane</keyword>
<evidence type="ECO:0000256" key="2">
    <source>
        <dbReference type="SAM" id="Phobius"/>
    </source>
</evidence>